<feature type="transmembrane region" description="Helical" evidence="1">
    <location>
        <begin position="144"/>
        <end position="161"/>
    </location>
</feature>
<organism evidence="2">
    <name type="scientific">bioreactor metagenome</name>
    <dbReference type="NCBI Taxonomy" id="1076179"/>
    <lineage>
        <taxon>unclassified sequences</taxon>
        <taxon>metagenomes</taxon>
        <taxon>ecological metagenomes</taxon>
    </lineage>
</organism>
<evidence type="ECO:0008006" key="3">
    <source>
        <dbReference type="Google" id="ProtNLM"/>
    </source>
</evidence>
<protein>
    <recommendedName>
        <fullName evidence="3">Zinc-ribbon domain-containing protein</fullName>
    </recommendedName>
</protein>
<reference evidence="2" key="1">
    <citation type="submission" date="2019-08" db="EMBL/GenBank/DDBJ databases">
        <authorList>
            <person name="Kucharzyk K."/>
            <person name="Murdoch R.W."/>
            <person name="Higgins S."/>
            <person name="Loffler F."/>
        </authorList>
    </citation>
    <scope>NUCLEOTIDE SEQUENCE</scope>
</reference>
<proteinExistence type="predicted"/>
<keyword evidence="1" id="KW-1133">Transmembrane helix</keyword>
<dbReference type="EMBL" id="VSSQ01006931">
    <property type="protein sequence ID" value="MPM34302.1"/>
    <property type="molecule type" value="Genomic_DNA"/>
</dbReference>
<feature type="transmembrane region" description="Helical" evidence="1">
    <location>
        <begin position="93"/>
        <end position="113"/>
    </location>
</feature>
<sequence length="191" mass="22441">MTKLIGNNMVCPNCGELMNKKKCFCSHCGNTISQNNNSKLKYFSYFNAITSITTKKTNWLEFYVKIRIPLGMLFNLVSIIYLIWEIWLTPTDYAYLAVCLNLIFLILLIFTFIEMKNLTPKGYILNMILLFFDLPFSLLELNLYKISLESVFLVLNLIYFTKRKSLFYDRDLRKLAMEKLSNNENTLITPE</sequence>
<dbReference type="AlphaFoldDB" id="A0A644Z0P3"/>
<gene>
    <name evidence="2" type="ORF">SDC9_80884</name>
</gene>
<feature type="transmembrane region" description="Helical" evidence="1">
    <location>
        <begin position="122"/>
        <end position="138"/>
    </location>
</feature>
<evidence type="ECO:0000256" key="1">
    <source>
        <dbReference type="SAM" id="Phobius"/>
    </source>
</evidence>
<keyword evidence="1" id="KW-0812">Transmembrane</keyword>
<comment type="caution">
    <text evidence="2">The sequence shown here is derived from an EMBL/GenBank/DDBJ whole genome shotgun (WGS) entry which is preliminary data.</text>
</comment>
<evidence type="ECO:0000313" key="2">
    <source>
        <dbReference type="EMBL" id="MPM34302.1"/>
    </source>
</evidence>
<keyword evidence="1" id="KW-0472">Membrane</keyword>
<accession>A0A644Z0P3</accession>
<name>A0A644Z0P3_9ZZZZ</name>
<feature type="transmembrane region" description="Helical" evidence="1">
    <location>
        <begin position="68"/>
        <end position="87"/>
    </location>
</feature>